<evidence type="ECO:0000313" key="2">
    <source>
        <dbReference type="EMBL" id="ABK45594.1"/>
    </source>
</evidence>
<dbReference type="InterPro" id="IPR010642">
    <property type="entry name" value="Invasion_prot_B"/>
</dbReference>
<keyword evidence="1" id="KW-0472">Membrane</keyword>
<dbReference type="Gene3D" id="2.60.40.1880">
    <property type="entry name" value="Invasion associated locus B (IalB) protein"/>
    <property type="match status" value="1"/>
</dbReference>
<keyword evidence="1" id="KW-1133">Transmembrane helix</keyword>
<organism evidence="2 3">
    <name type="scientific">Magnetococcus marinus (strain ATCC BAA-1437 / JCM 17883 / MC-1)</name>
    <dbReference type="NCBI Taxonomy" id="156889"/>
    <lineage>
        <taxon>Bacteria</taxon>
        <taxon>Pseudomonadati</taxon>
        <taxon>Pseudomonadota</taxon>
        <taxon>Magnetococcia</taxon>
        <taxon>Magnetococcales</taxon>
        <taxon>Magnetococcaceae</taxon>
        <taxon>Magnetococcus</taxon>
    </lineage>
</organism>
<dbReference type="STRING" id="156889.Mmc1_3104"/>
<keyword evidence="1" id="KW-0812">Transmembrane</keyword>
<dbReference type="KEGG" id="mgm:Mmc1_3104"/>
<dbReference type="Pfam" id="PF06776">
    <property type="entry name" value="IalB"/>
    <property type="match status" value="1"/>
</dbReference>
<sequence length="233" mass="25675">MHFLTLTATAALYKSGEMCHIDGCFGNVAVSPLLLSCVMPLYLLLFVFMVGLVTPAPLFAQRLSDLPDSASAAPMDSAGAIAQDNAKVVVKEKFDAWQVICLEEPSARKRLCTVQIVATTAEGNRPIFALRVIHRPDGKRLLGMAFPLGINVQAQNGFIVDKKKEWSWAVPITHCLPDGCHVLLAWDEKMEEAFRKGIDGLLVMVRYPKDQLNIPFPLKGFSKAMKLMDDSTK</sequence>
<accession>A0LCA1</accession>
<keyword evidence="3" id="KW-1185">Reference proteome</keyword>
<reference evidence="3" key="1">
    <citation type="journal article" date="2009" name="Appl. Environ. Microbiol.">
        <title>Complete genome sequence of the chemolithoautotrophic marine magnetotactic coccus strain MC-1.</title>
        <authorList>
            <person name="Schubbe S."/>
            <person name="Williams T.J."/>
            <person name="Xie G."/>
            <person name="Kiss H.E."/>
            <person name="Brettin T.S."/>
            <person name="Martinez D."/>
            <person name="Ross C.A."/>
            <person name="Schuler D."/>
            <person name="Cox B.L."/>
            <person name="Nealson K.H."/>
            <person name="Bazylinski D.A."/>
        </authorList>
    </citation>
    <scope>NUCLEOTIDE SEQUENCE [LARGE SCALE GENOMIC DNA]</scope>
    <source>
        <strain evidence="3">ATCC BAA-1437 / JCM 17883 / MC-1</strain>
    </source>
</reference>
<evidence type="ECO:0000313" key="3">
    <source>
        <dbReference type="Proteomes" id="UP000002586"/>
    </source>
</evidence>
<dbReference type="AlphaFoldDB" id="A0LCA1"/>
<dbReference type="OrthoDB" id="9797912at2"/>
<gene>
    <name evidence="2" type="ordered locus">Mmc1_3104</name>
</gene>
<dbReference type="HOGENOM" id="CLU_1188811_0_0_5"/>
<dbReference type="EMBL" id="CP000471">
    <property type="protein sequence ID" value="ABK45594.1"/>
    <property type="molecule type" value="Genomic_DNA"/>
</dbReference>
<proteinExistence type="predicted"/>
<feature type="transmembrane region" description="Helical" evidence="1">
    <location>
        <begin position="32"/>
        <end position="53"/>
    </location>
</feature>
<reference evidence="2 3" key="2">
    <citation type="journal article" date="2012" name="Int. J. Syst. Evol. Microbiol.">
        <title>Magnetococcus marinus gen. nov., sp. nov., a marine, magnetotactic bacterium that represents a novel lineage (Magnetococcaceae fam. nov.; Magnetococcales ord. nov.) at the base of the Alphaproteobacteria.</title>
        <authorList>
            <person name="Bazylinski D.A."/>
            <person name="Williams T.J."/>
            <person name="Lefevre C.T."/>
            <person name="Berg R.J."/>
            <person name="Zhang C.L."/>
            <person name="Bowser S.S."/>
            <person name="Dean A.J."/>
            <person name="Beveridge T.J."/>
        </authorList>
    </citation>
    <scope>NUCLEOTIDE SEQUENCE [LARGE SCALE GENOMIC DNA]</scope>
    <source>
        <strain evidence="3">ATCC BAA-1437 / JCM 17883 / MC-1</strain>
    </source>
</reference>
<dbReference type="Proteomes" id="UP000002586">
    <property type="component" value="Chromosome"/>
</dbReference>
<dbReference type="RefSeq" id="WP_011714657.1">
    <property type="nucleotide sequence ID" value="NC_008576.1"/>
</dbReference>
<name>A0LCA1_MAGMM</name>
<dbReference type="eggNOG" id="COG5342">
    <property type="taxonomic scope" value="Bacteria"/>
</dbReference>
<dbReference type="InterPro" id="IPR038696">
    <property type="entry name" value="IalB_sf"/>
</dbReference>
<protein>
    <submittedName>
        <fullName evidence="2">Invasion associated locus B family protein</fullName>
    </submittedName>
</protein>
<evidence type="ECO:0000256" key="1">
    <source>
        <dbReference type="SAM" id="Phobius"/>
    </source>
</evidence>